<dbReference type="InterPro" id="IPR052518">
    <property type="entry name" value="CHR_Transporter"/>
</dbReference>
<comment type="caution">
    <text evidence="8">The sequence shown here is derived from an EMBL/GenBank/DDBJ whole genome shotgun (WGS) entry which is preliminary data.</text>
</comment>
<keyword evidence="9" id="KW-1185">Reference proteome</keyword>
<keyword evidence="6 7" id="KW-0472">Membrane</keyword>
<protein>
    <submittedName>
        <fullName evidence="8">Chromate transporter</fullName>
    </submittedName>
</protein>
<feature type="transmembrane region" description="Helical" evidence="7">
    <location>
        <begin position="85"/>
        <end position="108"/>
    </location>
</feature>
<comment type="subcellular location">
    <subcellularLocation>
        <location evidence="1">Cell membrane</location>
        <topology evidence="1">Multi-pass membrane protein</topology>
    </subcellularLocation>
</comment>
<proteinExistence type="inferred from homology"/>
<dbReference type="EMBL" id="JABRWJ010000005">
    <property type="protein sequence ID" value="NRF68771.1"/>
    <property type="molecule type" value="Genomic_DNA"/>
</dbReference>
<evidence type="ECO:0000313" key="8">
    <source>
        <dbReference type="EMBL" id="NRF68771.1"/>
    </source>
</evidence>
<evidence type="ECO:0000256" key="1">
    <source>
        <dbReference type="ARBA" id="ARBA00004651"/>
    </source>
</evidence>
<keyword evidence="4 7" id="KW-0812">Transmembrane</keyword>
<dbReference type="Proteomes" id="UP000737171">
    <property type="component" value="Unassembled WGS sequence"/>
</dbReference>
<evidence type="ECO:0000256" key="6">
    <source>
        <dbReference type="ARBA" id="ARBA00023136"/>
    </source>
</evidence>
<keyword evidence="5 7" id="KW-1133">Transmembrane helix</keyword>
<evidence type="ECO:0000313" key="9">
    <source>
        <dbReference type="Proteomes" id="UP000737171"/>
    </source>
</evidence>
<gene>
    <name evidence="8" type="ORF">HLB44_17400</name>
</gene>
<name>A0ABX2EJL7_9BURK</name>
<evidence type="ECO:0000256" key="4">
    <source>
        <dbReference type="ARBA" id="ARBA00022692"/>
    </source>
</evidence>
<dbReference type="RefSeq" id="WP_173124810.1">
    <property type="nucleotide sequence ID" value="NZ_JABRWJ010000005.1"/>
</dbReference>
<dbReference type="InterPro" id="IPR003370">
    <property type="entry name" value="Chromate_transpt"/>
</dbReference>
<reference evidence="8 9" key="1">
    <citation type="submission" date="2020-05" db="EMBL/GenBank/DDBJ databases">
        <title>Aquincola sp. isolate from soil.</title>
        <authorList>
            <person name="Han J."/>
            <person name="Kim D.-U."/>
        </authorList>
    </citation>
    <scope>NUCLEOTIDE SEQUENCE [LARGE SCALE GENOMIC DNA]</scope>
    <source>
        <strain evidence="8 9">S2</strain>
    </source>
</reference>
<dbReference type="Pfam" id="PF02417">
    <property type="entry name" value="Chromate_transp"/>
    <property type="match status" value="1"/>
</dbReference>
<feature type="transmembrane region" description="Helical" evidence="7">
    <location>
        <begin position="175"/>
        <end position="194"/>
    </location>
</feature>
<accession>A0ABX2EJL7</accession>
<dbReference type="PANTHER" id="PTHR43663:SF1">
    <property type="entry name" value="CHROMATE TRANSPORTER"/>
    <property type="match status" value="1"/>
</dbReference>
<evidence type="ECO:0000256" key="5">
    <source>
        <dbReference type="ARBA" id="ARBA00022989"/>
    </source>
</evidence>
<feature type="transmembrane region" description="Helical" evidence="7">
    <location>
        <begin position="120"/>
        <end position="140"/>
    </location>
</feature>
<evidence type="ECO:0000256" key="2">
    <source>
        <dbReference type="ARBA" id="ARBA00005262"/>
    </source>
</evidence>
<sequence>MAEGTPGPLAEPPPRRPQSTAELFRVFNRLALQGFGGVLPIAHRELVEREQWLTPTQFVELLALGQVLPGPNIVNMSIIFGDRHFGWRGALAASAGLMTVPLAIVLLLATLYTQVATQELAIGALRGMGVVSAGLVIATAVKLRTTLQANPLGQPASYAIGALTLALVGGLRWPLVWVVLGLGGAAMALAWWRIRVLESSR</sequence>
<evidence type="ECO:0000256" key="3">
    <source>
        <dbReference type="ARBA" id="ARBA00022475"/>
    </source>
</evidence>
<comment type="similarity">
    <text evidence="2">Belongs to the chromate ion transporter (CHR) (TC 2.A.51) family.</text>
</comment>
<evidence type="ECO:0000256" key="7">
    <source>
        <dbReference type="SAM" id="Phobius"/>
    </source>
</evidence>
<keyword evidence="3" id="KW-1003">Cell membrane</keyword>
<dbReference type="PANTHER" id="PTHR43663">
    <property type="entry name" value="CHROMATE TRANSPORT PROTEIN-RELATED"/>
    <property type="match status" value="1"/>
</dbReference>
<organism evidence="8 9">
    <name type="scientific">Pseudaquabacterium terrae</name>
    <dbReference type="NCBI Taxonomy" id="2732868"/>
    <lineage>
        <taxon>Bacteria</taxon>
        <taxon>Pseudomonadati</taxon>
        <taxon>Pseudomonadota</taxon>
        <taxon>Betaproteobacteria</taxon>
        <taxon>Burkholderiales</taxon>
        <taxon>Sphaerotilaceae</taxon>
        <taxon>Pseudaquabacterium</taxon>
    </lineage>
</organism>